<gene>
    <name evidence="2" type="ORF">RJT34_12175</name>
</gene>
<name>A0AAN9JPW0_CLITE</name>
<evidence type="ECO:0000313" key="2">
    <source>
        <dbReference type="EMBL" id="KAK7301314.1"/>
    </source>
</evidence>
<dbReference type="EMBL" id="JAYKXN010000003">
    <property type="protein sequence ID" value="KAK7301314.1"/>
    <property type="molecule type" value="Genomic_DNA"/>
</dbReference>
<keyword evidence="1" id="KW-1133">Transmembrane helix</keyword>
<organism evidence="2 3">
    <name type="scientific">Clitoria ternatea</name>
    <name type="common">Butterfly pea</name>
    <dbReference type="NCBI Taxonomy" id="43366"/>
    <lineage>
        <taxon>Eukaryota</taxon>
        <taxon>Viridiplantae</taxon>
        <taxon>Streptophyta</taxon>
        <taxon>Embryophyta</taxon>
        <taxon>Tracheophyta</taxon>
        <taxon>Spermatophyta</taxon>
        <taxon>Magnoliopsida</taxon>
        <taxon>eudicotyledons</taxon>
        <taxon>Gunneridae</taxon>
        <taxon>Pentapetalae</taxon>
        <taxon>rosids</taxon>
        <taxon>fabids</taxon>
        <taxon>Fabales</taxon>
        <taxon>Fabaceae</taxon>
        <taxon>Papilionoideae</taxon>
        <taxon>50 kb inversion clade</taxon>
        <taxon>NPAAA clade</taxon>
        <taxon>indigoferoid/millettioid clade</taxon>
        <taxon>Phaseoleae</taxon>
        <taxon>Clitoria</taxon>
    </lineage>
</organism>
<evidence type="ECO:0000256" key="1">
    <source>
        <dbReference type="SAM" id="Phobius"/>
    </source>
</evidence>
<evidence type="ECO:0000313" key="3">
    <source>
        <dbReference type="Proteomes" id="UP001359559"/>
    </source>
</evidence>
<proteinExistence type="predicted"/>
<reference evidence="2 3" key="1">
    <citation type="submission" date="2024-01" db="EMBL/GenBank/DDBJ databases">
        <title>The genomes of 5 underutilized Papilionoideae crops provide insights into root nodulation and disease resistance.</title>
        <authorList>
            <person name="Yuan L."/>
        </authorList>
    </citation>
    <scope>NUCLEOTIDE SEQUENCE [LARGE SCALE GENOMIC DNA]</scope>
    <source>
        <strain evidence="2">LY-2023</strain>
        <tissue evidence="2">Leaf</tissue>
    </source>
</reference>
<keyword evidence="1" id="KW-0812">Transmembrane</keyword>
<dbReference type="AlphaFoldDB" id="A0AAN9JPW0"/>
<feature type="transmembrane region" description="Helical" evidence="1">
    <location>
        <begin position="58"/>
        <end position="80"/>
    </location>
</feature>
<accession>A0AAN9JPW0</accession>
<protein>
    <submittedName>
        <fullName evidence="2">Uncharacterized protein</fullName>
    </submittedName>
</protein>
<keyword evidence="1" id="KW-0472">Membrane</keyword>
<dbReference type="Proteomes" id="UP001359559">
    <property type="component" value="Unassembled WGS sequence"/>
</dbReference>
<sequence length="98" mass="10901">MGRGIGILTSDGELATARVSVGGFFAEMGDGVGCRDLLAEEVGLGAWWPAVVETATTFFFFVISVGFLFDGLLVFIYFLFMECCWYGGRREKEFFERL</sequence>
<keyword evidence="3" id="KW-1185">Reference proteome</keyword>
<comment type="caution">
    <text evidence="2">The sequence shown here is derived from an EMBL/GenBank/DDBJ whole genome shotgun (WGS) entry which is preliminary data.</text>
</comment>